<sequence length="241" mass="24324">MYRLFLLGIAVMTALSGCGPQAQPSAGAASQPPAQGAAADNAASQEAARPAEAAVKPPEPPASGQAEPDAAKPEAAKPAGAKPPEAGPSAGQAAPSDADAAQLPAAAAAPPSEQTPPAPVAAAAPVHNALTVTITGDSKRGVLLKEGSVPYEEGMTVMDALKQATKQHKIQMEFQGKGAYAYVQGIDNLYEFDEGPKSGWVYKVNGSAPGEGAGAYKVKAGDKIEWLYTLDLGEDVGAKPK</sequence>
<feature type="chain" id="PRO_5039549395" evidence="2">
    <location>
        <begin position="23"/>
        <end position="241"/>
    </location>
</feature>
<proteinExistence type="predicted"/>
<dbReference type="Gene3D" id="2.170.130.30">
    <property type="match status" value="1"/>
</dbReference>
<feature type="compositionally biased region" description="Low complexity" evidence="1">
    <location>
        <begin position="76"/>
        <end position="112"/>
    </location>
</feature>
<feature type="domain" description="Transcobalamin-like C-terminal" evidence="3">
    <location>
        <begin position="154"/>
        <end position="229"/>
    </location>
</feature>
<reference evidence="4 5" key="1">
    <citation type="submission" date="2019-11" db="EMBL/GenBank/DDBJ databases">
        <title>Draft genome sequences of five Paenibacillus species of dairy origin.</title>
        <authorList>
            <person name="Olajide A.M."/>
            <person name="Chen S."/>
            <person name="Lapointe G."/>
        </authorList>
    </citation>
    <scope>NUCLEOTIDE SEQUENCE [LARGE SCALE GENOMIC DNA]</scope>
    <source>
        <strain evidence="4 5">2CS3</strain>
    </source>
</reference>
<protein>
    <submittedName>
        <fullName evidence="4">DUF4430 domain-containing protein</fullName>
    </submittedName>
</protein>
<dbReference type="InterPro" id="IPR027954">
    <property type="entry name" value="Transcobalamin-like_C"/>
</dbReference>
<accession>A0A7X2Z972</accession>
<dbReference type="EMBL" id="WNZX01000005">
    <property type="protein sequence ID" value="MUG70679.1"/>
    <property type="molecule type" value="Genomic_DNA"/>
</dbReference>
<feature type="signal peptide" evidence="2">
    <location>
        <begin position="1"/>
        <end position="22"/>
    </location>
</feature>
<evidence type="ECO:0000256" key="2">
    <source>
        <dbReference type="SAM" id="SignalP"/>
    </source>
</evidence>
<evidence type="ECO:0000313" key="4">
    <source>
        <dbReference type="EMBL" id="MUG70679.1"/>
    </source>
</evidence>
<keyword evidence="2" id="KW-0732">Signal</keyword>
<organism evidence="4 5">
    <name type="scientific">Paenibacillus validus</name>
    <dbReference type="NCBI Taxonomy" id="44253"/>
    <lineage>
        <taxon>Bacteria</taxon>
        <taxon>Bacillati</taxon>
        <taxon>Bacillota</taxon>
        <taxon>Bacilli</taxon>
        <taxon>Bacillales</taxon>
        <taxon>Paenibacillaceae</taxon>
        <taxon>Paenibacillus</taxon>
    </lineage>
</organism>
<feature type="region of interest" description="Disordered" evidence="1">
    <location>
        <begin position="19"/>
        <end position="121"/>
    </location>
</feature>
<name>A0A7X2Z972_9BACL</name>
<evidence type="ECO:0000313" key="5">
    <source>
        <dbReference type="Proteomes" id="UP000450917"/>
    </source>
</evidence>
<dbReference type="AlphaFoldDB" id="A0A7X2Z972"/>
<comment type="caution">
    <text evidence="4">The sequence shown here is derived from an EMBL/GenBank/DDBJ whole genome shotgun (WGS) entry which is preliminary data.</text>
</comment>
<dbReference type="Pfam" id="PF14478">
    <property type="entry name" value="DUF4430"/>
    <property type="match status" value="1"/>
</dbReference>
<evidence type="ECO:0000256" key="1">
    <source>
        <dbReference type="SAM" id="MobiDB-lite"/>
    </source>
</evidence>
<dbReference type="PROSITE" id="PS51257">
    <property type="entry name" value="PROKAR_LIPOPROTEIN"/>
    <property type="match status" value="1"/>
</dbReference>
<keyword evidence="5" id="KW-1185">Reference proteome</keyword>
<evidence type="ECO:0000259" key="3">
    <source>
        <dbReference type="Pfam" id="PF14478"/>
    </source>
</evidence>
<dbReference type="RefSeq" id="WP_155614428.1">
    <property type="nucleotide sequence ID" value="NZ_WNZX01000005.1"/>
</dbReference>
<feature type="compositionally biased region" description="Low complexity" evidence="1">
    <location>
        <begin position="19"/>
        <end position="56"/>
    </location>
</feature>
<dbReference type="Proteomes" id="UP000450917">
    <property type="component" value="Unassembled WGS sequence"/>
</dbReference>
<gene>
    <name evidence="4" type="ORF">GNP93_08290</name>
</gene>